<evidence type="ECO:0000256" key="1">
    <source>
        <dbReference type="SAM" id="MobiDB-lite"/>
    </source>
</evidence>
<dbReference type="AlphaFoldDB" id="A0A7R9FTU2"/>
<name>A0A7R9FTU2_9CRUS</name>
<dbReference type="EMBL" id="CAJPEV010011862">
    <property type="protein sequence ID" value="CAG0906331.1"/>
    <property type="molecule type" value="Genomic_DNA"/>
</dbReference>
<protein>
    <submittedName>
        <fullName evidence="3">Uncharacterized protein</fullName>
    </submittedName>
</protein>
<organism evidence="3">
    <name type="scientific">Darwinula stevensoni</name>
    <dbReference type="NCBI Taxonomy" id="69355"/>
    <lineage>
        <taxon>Eukaryota</taxon>
        <taxon>Metazoa</taxon>
        <taxon>Ecdysozoa</taxon>
        <taxon>Arthropoda</taxon>
        <taxon>Crustacea</taxon>
        <taxon>Oligostraca</taxon>
        <taxon>Ostracoda</taxon>
        <taxon>Podocopa</taxon>
        <taxon>Podocopida</taxon>
        <taxon>Darwinulocopina</taxon>
        <taxon>Darwinuloidea</taxon>
        <taxon>Darwinulidae</taxon>
        <taxon>Darwinula</taxon>
    </lineage>
</organism>
<feature type="compositionally biased region" description="Polar residues" evidence="1">
    <location>
        <begin position="35"/>
        <end position="51"/>
    </location>
</feature>
<proteinExistence type="predicted"/>
<evidence type="ECO:0000256" key="2">
    <source>
        <dbReference type="SAM" id="SignalP"/>
    </source>
</evidence>
<feature type="signal peptide" evidence="2">
    <location>
        <begin position="1"/>
        <end position="21"/>
    </location>
</feature>
<dbReference type="Proteomes" id="UP000677054">
    <property type="component" value="Unassembled WGS sequence"/>
</dbReference>
<evidence type="ECO:0000313" key="3">
    <source>
        <dbReference type="EMBL" id="CAD7254697.1"/>
    </source>
</evidence>
<gene>
    <name evidence="3" type="ORF">DSTB1V02_LOCUS14443</name>
</gene>
<feature type="chain" id="PRO_5036210553" evidence="2">
    <location>
        <begin position="22"/>
        <end position="120"/>
    </location>
</feature>
<reference evidence="3" key="1">
    <citation type="submission" date="2020-11" db="EMBL/GenBank/DDBJ databases">
        <authorList>
            <person name="Tran Van P."/>
        </authorList>
    </citation>
    <scope>NUCLEOTIDE SEQUENCE</scope>
</reference>
<feature type="region of interest" description="Disordered" evidence="1">
    <location>
        <begin position="21"/>
        <end position="52"/>
    </location>
</feature>
<dbReference type="EMBL" id="LR911380">
    <property type="protein sequence ID" value="CAD7254697.1"/>
    <property type="molecule type" value="Genomic_DNA"/>
</dbReference>
<evidence type="ECO:0000313" key="4">
    <source>
        <dbReference type="Proteomes" id="UP000677054"/>
    </source>
</evidence>
<keyword evidence="2" id="KW-0732">Signal</keyword>
<accession>A0A7R9FTU2</accession>
<sequence length="120" mass="13857">MKSLLAFLLCFSPFLYMEVDGAPNGTESREEETTKLQQQIPQVEPPSNVTAESLKEKLKTAKETMQNMMAIAEDWVNRLGEKEERNETHENDTGIDFRSDLHREILTNRELMKELLNVSQ</sequence>
<keyword evidence="4" id="KW-1185">Reference proteome</keyword>